<dbReference type="GO" id="GO:0003677">
    <property type="term" value="F:DNA binding"/>
    <property type="evidence" value="ECO:0007669"/>
    <property type="project" value="UniProtKB-KW"/>
</dbReference>
<dbReference type="GO" id="GO:0009307">
    <property type="term" value="P:DNA restriction-modification system"/>
    <property type="evidence" value="ECO:0007669"/>
    <property type="project" value="UniProtKB-KW"/>
</dbReference>
<protein>
    <submittedName>
        <fullName evidence="9">Type I restriction endonuclease subunit S</fullName>
    </submittedName>
</protein>
<dbReference type="EMBL" id="WGGT01000014">
    <property type="protein sequence ID" value="MVQ46406.1"/>
    <property type="molecule type" value="Genomic_DNA"/>
</dbReference>
<evidence type="ECO:0000313" key="7">
    <source>
        <dbReference type="EMBL" id="MVQ46406.1"/>
    </source>
</evidence>
<sequence length="154" mass="18067">MPRNWSFIRLKDVLEYEQPTPYIVESTDYKNDYSIPVLTAGKSFIIGYTNETSGIKTDLPVIIFDDFTTDSKYVDFPFKVKSSAMKILTANEKLINTKYAFYAMQCIECDCYNHKRYWISDFSNKLIPLPPLEEQLNIVHTIEKLYNYIEKSLN</sequence>
<dbReference type="Proteomes" id="UP000284465">
    <property type="component" value="Unassembled WGS sequence"/>
</dbReference>
<evidence type="ECO:0000256" key="4">
    <source>
        <dbReference type="ARBA" id="ARBA00038652"/>
    </source>
</evidence>
<dbReference type="PANTHER" id="PTHR43140">
    <property type="entry name" value="TYPE-1 RESTRICTION ENZYME ECOKI SPECIFICITY PROTEIN"/>
    <property type="match status" value="1"/>
</dbReference>
<dbReference type="InterPro" id="IPR044946">
    <property type="entry name" value="Restrct_endonuc_typeI_TRD_sf"/>
</dbReference>
<comment type="caution">
    <text evidence="9">The sequence shown here is derived from an EMBL/GenBank/DDBJ whole genome shotgun (WGS) entry which is preliminary data.</text>
</comment>
<organism evidence="9 10">
    <name type="scientific">Roseburia intestinalis</name>
    <dbReference type="NCBI Taxonomy" id="166486"/>
    <lineage>
        <taxon>Bacteria</taxon>
        <taxon>Bacillati</taxon>
        <taxon>Bacillota</taxon>
        <taxon>Clostridia</taxon>
        <taxon>Lachnospirales</taxon>
        <taxon>Lachnospiraceae</taxon>
        <taxon>Roseburia</taxon>
    </lineage>
</organism>
<feature type="domain" description="Type I restriction modification DNA specificity" evidence="5">
    <location>
        <begin position="2"/>
        <end position="151"/>
    </location>
</feature>
<evidence type="ECO:0000313" key="6">
    <source>
        <dbReference type="EMBL" id="MTR86982.1"/>
    </source>
</evidence>
<accession>A0A3R6FX56</accession>
<dbReference type="AlphaFoldDB" id="A0A3R6FX56"/>
<dbReference type="EMBL" id="QRID01000028">
    <property type="protein sequence ID" value="RHG24730.1"/>
    <property type="molecule type" value="Genomic_DNA"/>
</dbReference>
<dbReference type="Proteomes" id="UP000479531">
    <property type="component" value="Unassembled WGS sequence"/>
</dbReference>
<proteinExistence type="inferred from homology"/>
<keyword evidence="9" id="KW-0540">Nuclease</keyword>
<gene>
    <name evidence="9" type="ORF">DW264_17730</name>
    <name evidence="8" type="ORF">DW927_16955</name>
    <name evidence="7" type="ORF">GCK47_12010</name>
    <name evidence="6" type="ORF">GMD50_18495</name>
</gene>
<comment type="subunit">
    <text evidence="4">The methyltransferase is composed of M and S polypeptides.</text>
</comment>
<keyword evidence="3" id="KW-0238">DNA-binding</keyword>
<dbReference type="Proteomes" id="UP000478483">
    <property type="component" value="Unassembled WGS sequence"/>
</dbReference>
<evidence type="ECO:0000259" key="5">
    <source>
        <dbReference type="Pfam" id="PF01420"/>
    </source>
</evidence>
<reference evidence="10 11" key="1">
    <citation type="submission" date="2018-08" db="EMBL/GenBank/DDBJ databases">
        <title>A genome reference for cultivated species of the human gut microbiota.</title>
        <authorList>
            <person name="Zou Y."/>
            <person name="Xue W."/>
            <person name="Luo G."/>
        </authorList>
    </citation>
    <scope>NUCLEOTIDE SEQUENCE [LARGE SCALE GENOMIC DNA]</scope>
    <source>
        <strain evidence="9 10">AM22-21LB</strain>
        <strain evidence="8 11">AM43-11</strain>
    </source>
</reference>
<dbReference type="InterPro" id="IPR000055">
    <property type="entry name" value="Restrct_endonuc_typeI_TRD"/>
</dbReference>
<dbReference type="InterPro" id="IPR051212">
    <property type="entry name" value="Type-I_RE_S_subunit"/>
</dbReference>
<name>A0A3R6FX56_9FIRM</name>
<evidence type="ECO:0000313" key="8">
    <source>
        <dbReference type="EMBL" id="RHA64803.1"/>
    </source>
</evidence>
<keyword evidence="2" id="KW-0680">Restriction system</keyword>
<evidence type="ECO:0000313" key="13">
    <source>
        <dbReference type="Proteomes" id="UP000479531"/>
    </source>
</evidence>
<evidence type="ECO:0000313" key="10">
    <source>
        <dbReference type="Proteomes" id="UP000284051"/>
    </source>
</evidence>
<keyword evidence="9" id="KW-0378">Hydrolase</keyword>
<evidence type="ECO:0000313" key="11">
    <source>
        <dbReference type="Proteomes" id="UP000284465"/>
    </source>
</evidence>
<dbReference type="Gene3D" id="3.90.220.20">
    <property type="entry name" value="DNA methylase specificity domains"/>
    <property type="match status" value="1"/>
</dbReference>
<dbReference type="Pfam" id="PF01420">
    <property type="entry name" value="Methylase_S"/>
    <property type="match status" value="1"/>
</dbReference>
<dbReference type="EMBL" id="QSFP01000027">
    <property type="protein sequence ID" value="RHA64803.1"/>
    <property type="molecule type" value="Genomic_DNA"/>
</dbReference>
<reference evidence="7 13" key="3">
    <citation type="submission" date="2019-10" db="EMBL/GenBank/DDBJ databases">
        <title>Roseburia spp. ameliorate alcoholic fatty liver via restoration of gut barrier function.</title>
        <authorList>
            <person name="Seo B."/>
            <person name="Ko G."/>
        </authorList>
    </citation>
    <scope>NUCLEOTIDE SEQUENCE [LARGE SCALE GENOMIC DNA]</scope>
    <source>
        <strain evidence="7 13">SNUG30017</strain>
    </source>
</reference>
<evidence type="ECO:0000256" key="2">
    <source>
        <dbReference type="ARBA" id="ARBA00022747"/>
    </source>
</evidence>
<evidence type="ECO:0000313" key="12">
    <source>
        <dbReference type="Proteomes" id="UP000478483"/>
    </source>
</evidence>
<reference evidence="6 12" key="2">
    <citation type="journal article" date="2019" name="Nat. Med.">
        <title>A library of human gut bacterial isolates paired with longitudinal multiomics data enables mechanistic microbiome research.</title>
        <authorList>
            <person name="Poyet M."/>
            <person name="Groussin M."/>
            <person name="Gibbons S.M."/>
            <person name="Avila-Pacheco J."/>
            <person name="Jiang X."/>
            <person name="Kearney S.M."/>
            <person name="Perrotta A.R."/>
            <person name="Berdy B."/>
            <person name="Zhao S."/>
            <person name="Lieberman T.D."/>
            <person name="Swanson P.K."/>
            <person name="Smith M."/>
            <person name="Roesemann S."/>
            <person name="Alexander J.E."/>
            <person name="Rich S.A."/>
            <person name="Livny J."/>
            <person name="Vlamakis H."/>
            <person name="Clish C."/>
            <person name="Bullock K."/>
            <person name="Deik A."/>
            <person name="Scott J."/>
            <person name="Pierce K.A."/>
            <person name="Xavier R.J."/>
            <person name="Alm E.J."/>
        </authorList>
    </citation>
    <scope>NUCLEOTIDE SEQUENCE [LARGE SCALE GENOMIC DNA]</scope>
    <source>
        <strain evidence="6 12">BIOML-A1</strain>
    </source>
</reference>
<dbReference type="CDD" id="cd17274">
    <property type="entry name" value="RMtype1_S_Eco540ANI-TRD1-CR1_like"/>
    <property type="match status" value="1"/>
</dbReference>
<dbReference type="PANTHER" id="PTHR43140:SF1">
    <property type="entry name" value="TYPE I RESTRICTION ENZYME ECOKI SPECIFICITY SUBUNIT"/>
    <property type="match status" value="1"/>
</dbReference>
<evidence type="ECO:0000256" key="3">
    <source>
        <dbReference type="ARBA" id="ARBA00023125"/>
    </source>
</evidence>
<keyword evidence="9" id="KW-0255">Endonuclease</keyword>
<comment type="similarity">
    <text evidence="1">Belongs to the type-I restriction system S methylase family.</text>
</comment>
<dbReference type="RefSeq" id="WP_118592290.1">
    <property type="nucleotide sequence ID" value="NZ_JBBNID010000048.1"/>
</dbReference>
<evidence type="ECO:0000313" key="9">
    <source>
        <dbReference type="EMBL" id="RHG24730.1"/>
    </source>
</evidence>
<evidence type="ECO:0000256" key="1">
    <source>
        <dbReference type="ARBA" id="ARBA00010923"/>
    </source>
</evidence>
<dbReference type="SUPFAM" id="SSF116734">
    <property type="entry name" value="DNA methylase specificity domain"/>
    <property type="match status" value="1"/>
</dbReference>
<dbReference type="GO" id="GO:0004519">
    <property type="term" value="F:endonuclease activity"/>
    <property type="evidence" value="ECO:0007669"/>
    <property type="project" value="UniProtKB-KW"/>
</dbReference>
<dbReference type="Proteomes" id="UP000284051">
    <property type="component" value="Unassembled WGS sequence"/>
</dbReference>
<dbReference type="EMBL" id="WNAJ01000034">
    <property type="protein sequence ID" value="MTR86982.1"/>
    <property type="molecule type" value="Genomic_DNA"/>
</dbReference>